<name>A0A7J6N4P7_PEROL</name>
<dbReference type="Pfam" id="PF13532">
    <property type="entry name" value="2OG-FeII_Oxy_2"/>
    <property type="match status" value="1"/>
</dbReference>
<evidence type="ECO:0000259" key="7">
    <source>
        <dbReference type="PROSITE" id="PS51471"/>
    </source>
</evidence>
<dbReference type="GO" id="GO:0035516">
    <property type="term" value="F:broad specificity oxidative DNA demethylase activity"/>
    <property type="evidence" value="ECO:0007669"/>
    <property type="project" value="TreeGrafter"/>
</dbReference>
<protein>
    <submittedName>
        <fullName evidence="8">Nucleic acid dioxygenase alkbh1, variant 2</fullName>
    </submittedName>
</protein>
<dbReference type="Gene3D" id="2.60.120.590">
    <property type="entry name" value="Alpha-ketoglutarate-dependent dioxygenase AlkB-like"/>
    <property type="match status" value="1"/>
</dbReference>
<feature type="domain" description="Fe2OG dioxygenase" evidence="7">
    <location>
        <begin position="186"/>
        <end position="301"/>
    </location>
</feature>
<feature type="binding site" evidence="5">
    <location>
        <position position="264"/>
    </location>
    <ligand>
        <name>Fe cation</name>
        <dbReference type="ChEBI" id="CHEBI:24875"/>
        <note>catalytic</note>
    </ligand>
</feature>
<reference evidence="8 9" key="1">
    <citation type="submission" date="2020-04" db="EMBL/GenBank/DDBJ databases">
        <title>Perkinsus olseni comparative genomics.</title>
        <authorList>
            <person name="Bogema D.R."/>
        </authorList>
    </citation>
    <scope>NUCLEOTIDE SEQUENCE [LARGE SCALE GENOMIC DNA]</scope>
    <source>
        <strain evidence="8">00978-12</strain>
    </source>
</reference>
<keyword evidence="4 5" id="KW-0408">Iron</keyword>
<evidence type="ECO:0000256" key="1">
    <source>
        <dbReference type="ARBA" id="ARBA00022723"/>
    </source>
</evidence>
<gene>
    <name evidence="8" type="primary">ALKBH1_1</name>
    <name evidence="8" type="ORF">FOZ60_015893</name>
</gene>
<dbReference type="EMBL" id="JABANP010000817">
    <property type="protein sequence ID" value="KAF4678899.1"/>
    <property type="molecule type" value="Genomic_DNA"/>
</dbReference>
<proteinExistence type="predicted"/>
<evidence type="ECO:0000256" key="3">
    <source>
        <dbReference type="ARBA" id="ARBA00023002"/>
    </source>
</evidence>
<dbReference type="GO" id="GO:0035515">
    <property type="term" value="F:oxidative RNA demethylase activity"/>
    <property type="evidence" value="ECO:0007669"/>
    <property type="project" value="TreeGrafter"/>
</dbReference>
<sequence>MCRADVGYVEVERVLRPCSSVEEVRAALRRVNPHLQLIDCESSGDLADVLASQHNACTIAPSQSAAILLRSFLSDDEVEQITSEMLHRCVSDPHSTNLDPITTPEERSDMFEEYQQMCRENRSELNTCLLRKLRWSSLGVHYDWTRRTYRGTSTSDMPRWACEIYNNALKAADEICGSRLANGGYQPQAALVNFFHSHRSSDRLGGHKDDVEARDHSPLVILALGLTCTFLLGGDSKVGITPAPILFNSGDVLVLSREARQWFHGVPTILKGSVERPRHADGSVEDFLKRTRLSVSIREVWGGEDSGVEGSSKKARLQDNEPDVPMDPVDCG</sequence>
<dbReference type="Proteomes" id="UP000541610">
    <property type="component" value="Unassembled WGS sequence"/>
</dbReference>
<dbReference type="GO" id="GO:0035513">
    <property type="term" value="P:oxidative RNA demethylation"/>
    <property type="evidence" value="ECO:0007669"/>
    <property type="project" value="TreeGrafter"/>
</dbReference>
<dbReference type="InterPro" id="IPR004574">
    <property type="entry name" value="Alkb"/>
</dbReference>
<evidence type="ECO:0000313" key="9">
    <source>
        <dbReference type="Proteomes" id="UP000541610"/>
    </source>
</evidence>
<comment type="cofactor">
    <cofactor evidence="5">
        <name>Fe(2+)</name>
        <dbReference type="ChEBI" id="CHEBI:29033"/>
    </cofactor>
    <text evidence="5">Binds 1 Fe(2+) ion per subunit.</text>
</comment>
<dbReference type="AlphaFoldDB" id="A0A7J6N4P7"/>
<evidence type="ECO:0000313" key="8">
    <source>
        <dbReference type="EMBL" id="KAF4678899.1"/>
    </source>
</evidence>
<organism evidence="8 9">
    <name type="scientific">Perkinsus olseni</name>
    <name type="common">Perkinsus atlanticus</name>
    <dbReference type="NCBI Taxonomy" id="32597"/>
    <lineage>
        <taxon>Eukaryota</taxon>
        <taxon>Sar</taxon>
        <taxon>Alveolata</taxon>
        <taxon>Perkinsozoa</taxon>
        <taxon>Perkinsea</taxon>
        <taxon>Perkinsida</taxon>
        <taxon>Perkinsidae</taxon>
        <taxon>Perkinsus</taxon>
    </lineage>
</organism>
<evidence type="ECO:0000256" key="6">
    <source>
        <dbReference type="SAM" id="MobiDB-lite"/>
    </source>
</evidence>
<dbReference type="InterPro" id="IPR005123">
    <property type="entry name" value="Oxoglu/Fe-dep_dioxygenase_dom"/>
</dbReference>
<evidence type="ECO:0000256" key="5">
    <source>
        <dbReference type="PIRSR" id="PIRSR604574-2"/>
    </source>
</evidence>
<dbReference type="OrthoDB" id="429339at2759"/>
<feature type="binding site" evidence="5">
    <location>
        <position position="209"/>
    </location>
    <ligand>
        <name>Fe cation</name>
        <dbReference type="ChEBI" id="CHEBI:24875"/>
        <note>catalytic</note>
    </ligand>
</feature>
<accession>A0A7J6N4P7</accession>
<dbReference type="GO" id="GO:0008198">
    <property type="term" value="F:ferrous iron binding"/>
    <property type="evidence" value="ECO:0007669"/>
    <property type="project" value="TreeGrafter"/>
</dbReference>
<dbReference type="PROSITE" id="PS51471">
    <property type="entry name" value="FE2OG_OXY"/>
    <property type="match status" value="1"/>
</dbReference>
<feature type="region of interest" description="Disordered" evidence="6">
    <location>
        <begin position="303"/>
        <end position="332"/>
    </location>
</feature>
<dbReference type="PANTHER" id="PTHR16557">
    <property type="entry name" value="ALKYLATED DNA REPAIR PROTEIN ALKB-RELATED"/>
    <property type="match status" value="1"/>
</dbReference>
<dbReference type="InterPro" id="IPR037151">
    <property type="entry name" value="AlkB-like_sf"/>
</dbReference>
<dbReference type="InterPro" id="IPR027450">
    <property type="entry name" value="AlkB-like"/>
</dbReference>
<keyword evidence="2 8" id="KW-0223">Dioxygenase</keyword>
<keyword evidence="3" id="KW-0560">Oxidoreductase</keyword>
<dbReference type="PANTHER" id="PTHR16557:SF11">
    <property type="entry name" value="ALPHA-KETOGLUTARATE-DEPENDENT DIOXYGENASE ALKB"/>
    <property type="match status" value="1"/>
</dbReference>
<comment type="caution">
    <text evidence="8">The sequence shown here is derived from an EMBL/GenBank/DDBJ whole genome shotgun (WGS) entry which is preliminary data.</text>
</comment>
<feature type="binding site" evidence="5">
    <location>
        <position position="207"/>
    </location>
    <ligand>
        <name>Fe cation</name>
        <dbReference type="ChEBI" id="CHEBI:24875"/>
        <note>catalytic</note>
    </ligand>
</feature>
<evidence type="ECO:0000256" key="4">
    <source>
        <dbReference type="ARBA" id="ARBA00023004"/>
    </source>
</evidence>
<keyword evidence="1 5" id="KW-0479">Metal-binding</keyword>
<dbReference type="GO" id="GO:0005737">
    <property type="term" value="C:cytoplasm"/>
    <property type="evidence" value="ECO:0007669"/>
    <property type="project" value="TreeGrafter"/>
</dbReference>
<evidence type="ECO:0000256" key="2">
    <source>
        <dbReference type="ARBA" id="ARBA00022964"/>
    </source>
</evidence>
<dbReference type="SUPFAM" id="SSF51197">
    <property type="entry name" value="Clavaminate synthase-like"/>
    <property type="match status" value="1"/>
</dbReference>